<feature type="transmembrane region" description="Helical" evidence="1">
    <location>
        <begin position="218"/>
        <end position="236"/>
    </location>
</feature>
<proteinExistence type="predicted"/>
<keyword evidence="1" id="KW-0812">Transmembrane</keyword>
<evidence type="ECO:0000313" key="5">
    <source>
        <dbReference type="Proteomes" id="UP001201240"/>
    </source>
</evidence>
<dbReference type="EMBL" id="JAJBIS010000001">
    <property type="protein sequence ID" value="MCF1348795.1"/>
    <property type="molecule type" value="Genomic_DNA"/>
</dbReference>
<organism evidence="3 4">
    <name type="scientific">Ureaplasma urealyticum</name>
    <name type="common">Ureaplasma urealyticum biotype 2</name>
    <dbReference type="NCBI Taxonomy" id="2130"/>
    <lineage>
        <taxon>Bacteria</taxon>
        <taxon>Bacillati</taxon>
        <taxon>Mycoplasmatota</taxon>
        <taxon>Mycoplasmoidales</taxon>
        <taxon>Mycoplasmoidaceae</taxon>
        <taxon>Ureaplasma</taxon>
    </lineage>
</organism>
<feature type="transmembrane region" description="Helical" evidence="1">
    <location>
        <begin position="179"/>
        <end position="198"/>
    </location>
</feature>
<evidence type="ECO:0000256" key="1">
    <source>
        <dbReference type="SAM" id="Phobius"/>
    </source>
</evidence>
<name>A0AAP9A9M4_UREUR</name>
<feature type="transmembrane region" description="Helical" evidence="1">
    <location>
        <begin position="29"/>
        <end position="49"/>
    </location>
</feature>
<keyword evidence="1" id="KW-0472">Membrane</keyword>
<dbReference type="Proteomes" id="UP000318231">
    <property type="component" value="Chromosome"/>
</dbReference>
<feature type="transmembrane region" description="Helical" evidence="1">
    <location>
        <begin position="69"/>
        <end position="94"/>
    </location>
</feature>
<evidence type="ECO:0000313" key="3">
    <source>
        <dbReference type="EMBL" id="QDI64700.1"/>
    </source>
</evidence>
<dbReference type="RefSeq" id="WP_004025967.1">
    <property type="nucleotide sequence ID" value="NZ_CAMXZD010000002.1"/>
</dbReference>
<sequence>MAIITRINNDASVWHATCLANAFCWRFSIINHLLLITISLIAIWNIYWFRKSINQFQHYDQYLENKKSIIASIISMIIAMLLITLIINISIVYANQNYYHFDRRTEELIIDQITSMQMGEFAYIYCLRMTFYLLLTIFVAHFINNKKTAIITLISYLAISLALVLIGMAITLIGNLTALFWVTLITGSIFPELINANFQWLGDFKGLEIWELIYNVDFINYIPYFISFVTLTILLSKIKWFPIDNKNFNKTKPQLKLLFNLNN</sequence>
<accession>A0AAP9A9M4</accession>
<dbReference type="Proteomes" id="UP001201240">
    <property type="component" value="Unassembled WGS sequence"/>
</dbReference>
<gene>
    <name evidence="3" type="ORF">FJM05_00560</name>
    <name evidence="2" type="ORF">LH652_00565</name>
</gene>
<protein>
    <submittedName>
        <fullName evidence="3">Uncharacterized protein</fullName>
    </submittedName>
</protein>
<feature type="transmembrane region" description="Helical" evidence="1">
    <location>
        <begin position="122"/>
        <end position="143"/>
    </location>
</feature>
<evidence type="ECO:0000313" key="2">
    <source>
        <dbReference type="EMBL" id="MCF1348795.1"/>
    </source>
</evidence>
<dbReference type="EMBL" id="CP041200">
    <property type="protein sequence ID" value="QDI64700.1"/>
    <property type="molecule type" value="Genomic_DNA"/>
</dbReference>
<dbReference type="AlphaFoldDB" id="A0AAP9A9M4"/>
<reference evidence="3 4" key="1">
    <citation type="submission" date="2019-07" db="EMBL/GenBank/DDBJ databases">
        <title>Comparative genomics of three clinical Ureaplasma species: analysis of their core genomes and virulence factors.</title>
        <authorList>
            <person name="Yang T."/>
            <person name="Zhang Y."/>
            <person name="Li X."/>
            <person name="Kong Y."/>
            <person name="Yu H."/>
            <person name="Ruan Z."/>
            <person name="Xie X."/>
            <person name="Zhang J."/>
        </authorList>
    </citation>
    <scope>NUCLEOTIDE SEQUENCE [LARGE SCALE GENOMIC DNA]</scope>
    <source>
        <strain evidence="3 4">132</strain>
    </source>
</reference>
<evidence type="ECO:0000313" key="4">
    <source>
        <dbReference type="Proteomes" id="UP000318231"/>
    </source>
</evidence>
<dbReference type="GeneID" id="93848601"/>
<reference evidence="2 5" key="2">
    <citation type="submission" date="2021-10" db="EMBL/GenBank/DDBJ databases">
        <title>Sequencing the mobilome of antimicrobial resistant bacterial isolates spanning a range of GC content: The potential of a sustainable low cost, low infrastructure approach for surveillance with Oxford Nanopore sequencing.</title>
        <authorList>
            <person name="Sands K."/>
        </authorList>
    </citation>
    <scope>NUCLEOTIDE SEQUENCE [LARGE SCALE GENOMIC DNA]</scope>
    <source>
        <strain evidence="2 5">MIN-202</strain>
    </source>
</reference>
<keyword evidence="1" id="KW-1133">Transmembrane helix</keyword>
<feature type="transmembrane region" description="Helical" evidence="1">
    <location>
        <begin position="149"/>
        <end position="172"/>
    </location>
</feature>